<dbReference type="Proteomes" id="UP000785679">
    <property type="component" value="Unassembled WGS sequence"/>
</dbReference>
<evidence type="ECO:0000313" key="2">
    <source>
        <dbReference type="Proteomes" id="UP000785679"/>
    </source>
</evidence>
<evidence type="ECO:0000313" key="1">
    <source>
        <dbReference type="EMBL" id="TNV82846.1"/>
    </source>
</evidence>
<dbReference type="AlphaFoldDB" id="A0A8J8NVZ7"/>
<gene>
    <name evidence="1" type="ORF">FGO68_gene16137</name>
</gene>
<protein>
    <submittedName>
        <fullName evidence="1">Uncharacterized protein</fullName>
    </submittedName>
</protein>
<dbReference type="EMBL" id="RRYP01004454">
    <property type="protein sequence ID" value="TNV82846.1"/>
    <property type="molecule type" value="Genomic_DNA"/>
</dbReference>
<accession>A0A8J8NVZ7</accession>
<name>A0A8J8NVZ7_HALGN</name>
<proteinExistence type="predicted"/>
<organism evidence="1 2">
    <name type="scientific">Halteria grandinella</name>
    <dbReference type="NCBI Taxonomy" id="5974"/>
    <lineage>
        <taxon>Eukaryota</taxon>
        <taxon>Sar</taxon>
        <taxon>Alveolata</taxon>
        <taxon>Ciliophora</taxon>
        <taxon>Intramacronucleata</taxon>
        <taxon>Spirotrichea</taxon>
        <taxon>Stichotrichia</taxon>
        <taxon>Sporadotrichida</taxon>
        <taxon>Halteriidae</taxon>
        <taxon>Halteria</taxon>
    </lineage>
</organism>
<keyword evidence="2" id="KW-1185">Reference proteome</keyword>
<sequence length="179" mass="20722">MVISGMPIQKLLQLLKTQKNQKPLTTEQQAYSIKVRHQRDQYSMEKVLIKFYISLSQQQQVLQNNAIVLMKLKHSLSRTPLSMKQILTHTDLQLLSYLTNLNIQNSTFPSILINYSHLNSAMVTCTPSIRKSRSQVQSQIMFCMKFCSKGQLIKKCSFNRILISKIYTIKISLKMLPLN</sequence>
<reference evidence="1" key="1">
    <citation type="submission" date="2019-06" db="EMBL/GenBank/DDBJ databases">
        <authorList>
            <person name="Zheng W."/>
        </authorList>
    </citation>
    <scope>NUCLEOTIDE SEQUENCE</scope>
    <source>
        <strain evidence="1">QDHG01</strain>
    </source>
</reference>
<comment type="caution">
    <text evidence="1">The sequence shown here is derived from an EMBL/GenBank/DDBJ whole genome shotgun (WGS) entry which is preliminary data.</text>
</comment>